<dbReference type="OrthoDB" id="470372at2"/>
<dbReference type="Pfam" id="PF12559">
    <property type="entry name" value="Inhibitor_I10"/>
    <property type="match status" value="1"/>
</dbReference>
<reference evidence="2 3" key="1">
    <citation type="submission" date="2017-06" db="EMBL/GenBank/DDBJ databases">
        <title>Genome sequencing of cyanobaciteial culture collection at National Institute for Environmental Studies (NIES).</title>
        <authorList>
            <person name="Hirose Y."/>
            <person name="Shimura Y."/>
            <person name="Fujisawa T."/>
            <person name="Nakamura Y."/>
            <person name="Kawachi M."/>
        </authorList>
    </citation>
    <scope>NUCLEOTIDE SEQUENCE [LARGE SCALE GENOMIC DNA]</scope>
    <source>
        <strain evidence="2 3">NIES-267</strain>
    </source>
</reference>
<organism evidence="2 3">
    <name type="scientific">Calothrix parasitica NIES-267</name>
    <dbReference type="NCBI Taxonomy" id="1973488"/>
    <lineage>
        <taxon>Bacteria</taxon>
        <taxon>Bacillati</taxon>
        <taxon>Cyanobacteriota</taxon>
        <taxon>Cyanophyceae</taxon>
        <taxon>Nostocales</taxon>
        <taxon>Calotrichaceae</taxon>
        <taxon>Calothrix</taxon>
    </lineage>
</organism>
<evidence type="ECO:0000313" key="2">
    <source>
        <dbReference type="EMBL" id="BAY82997.1"/>
    </source>
</evidence>
<sequence>MSGKDKKKFNSDAVPFFARYLEGQYCEDLSEEEMDEVHGGLSKPEKMKIDLSHPKDIVMTMKYPSDNEDSSPKHPPVGMTRKYPSDADEAMTNKFPSDGDDELPQHLDRW</sequence>
<dbReference type="EMBL" id="AP018227">
    <property type="protein sequence ID" value="BAY82997.1"/>
    <property type="molecule type" value="Genomic_DNA"/>
</dbReference>
<dbReference type="InterPro" id="IPR022217">
    <property type="entry name" value="Prot_inh_I10_marinostatin"/>
</dbReference>
<accession>A0A1Z4LP59</accession>
<gene>
    <name evidence="2" type="ORF">NIES267_24830</name>
</gene>
<evidence type="ECO:0000313" key="3">
    <source>
        <dbReference type="Proteomes" id="UP000218418"/>
    </source>
</evidence>
<keyword evidence="3" id="KW-1185">Reference proteome</keyword>
<name>A0A1Z4LP59_9CYAN</name>
<dbReference type="AlphaFoldDB" id="A0A1Z4LP59"/>
<dbReference type="NCBIfam" id="NF033738">
    <property type="entry name" value="microvirid_RiPP"/>
    <property type="match status" value="1"/>
</dbReference>
<dbReference type="Proteomes" id="UP000218418">
    <property type="component" value="Chromosome"/>
</dbReference>
<protein>
    <recommendedName>
        <fullName evidence="4">Serine endopeptidase inhibitor</fullName>
    </recommendedName>
</protein>
<feature type="region of interest" description="Disordered" evidence="1">
    <location>
        <begin position="61"/>
        <end position="110"/>
    </location>
</feature>
<proteinExistence type="predicted"/>
<evidence type="ECO:0008006" key="4">
    <source>
        <dbReference type="Google" id="ProtNLM"/>
    </source>
</evidence>
<evidence type="ECO:0000256" key="1">
    <source>
        <dbReference type="SAM" id="MobiDB-lite"/>
    </source>
</evidence>